<dbReference type="AlphaFoldDB" id="A0A2U1NT06"/>
<keyword evidence="3" id="KW-0708">Seed storage protein</keyword>
<feature type="domain" description="Cupin type-1" evidence="6">
    <location>
        <begin position="50"/>
        <end position="244"/>
    </location>
</feature>
<dbReference type="InterPro" id="IPR011051">
    <property type="entry name" value="RmlC_Cupin_sf"/>
</dbReference>
<evidence type="ECO:0000256" key="3">
    <source>
        <dbReference type="ARBA" id="ARBA00023129"/>
    </source>
</evidence>
<dbReference type="Proteomes" id="UP000245207">
    <property type="component" value="Unassembled WGS sequence"/>
</dbReference>
<proteinExistence type="inferred from homology"/>
<feature type="chain" id="PRO_5015600058" evidence="5">
    <location>
        <begin position="26"/>
        <end position="452"/>
    </location>
</feature>
<evidence type="ECO:0000256" key="5">
    <source>
        <dbReference type="SAM" id="SignalP"/>
    </source>
</evidence>
<feature type="signal peptide" evidence="5">
    <location>
        <begin position="1"/>
        <end position="25"/>
    </location>
</feature>
<dbReference type="STRING" id="35608.A0A2U1NT06"/>
<reference evidence="7 8" key="1">
    <citation type="journal article" date="2018" name="Mol. Plant">
        <title>The genome of Artemisia annua provides insight into the evolution of Asteraceae family and artemisinin biosynthesis.</title>
        <authorList>
            <person name="Shen Q."/>
            <person name="Zhang L."/>
            <person name="Liao Z."/>
            <person name="Wang S."/>
            <person name="Yan T."/>
            <person name="Shi P."/>
            <person name="Liu M."/>
            <person name="Fu X."/>
            <person name="Pan Q."/>
            <person name="Wang Y."/>
            <person name="Lv Z."/>
            <person name="Lu X."/>
            <person name="Zhang F."/>
            <person name="Jiang W."/>
            <person name="Ma Y."/>
            <person name="Chen M."/>
            <person name="Hao X."/>
            <person name="Li L."/>
            <person name="Tang Y."/>
            <person name="Lv G."/>
            <person name="Zhou Y."/>
            <person name="Sun X."/>
            <person name="Brodelius P.E."/>
            <person name="Rose J.K.C."/>
            <person name="Tang K."/>
        </authorList>
    </citation>
    <scope>NUCLEOTIDE SEQUENCE [LARGE SCALE GENOMIC DNA]</scope>
    <source>
        <strain evidence="8">cv. Huhao1</strain>
        <tissue evidence="7">Leaf</tissue>
    </source>
</reference>
<dbReference type="CDD" id="cd02242">
    <property type="entry name" value="cupin_11S_legumin_N"/>
    <property type="match status" value="1"/>
</dbReference>
<evidence type="ECO:0000313" key="8">
    <source>
        <dbReference type="Proteomes" id="UP000245207"/>
    </source>
</evidence>
<dbReference type="SUPFAM" id="SSF51182">
    <property type="entry name" value="RmlC-like cupins"/>
    <property type="match status" value="1"/>
</dbReference>
<dbReference type="InterPro" id="IPR006045">
    <property type="entry name" value="Cupin_1"/>
</dbReference>
<dbReference type="Pfam" id="PF00190">
    <property type="entry name" value="Cupin_1"/>
    <property type="match status" value="2"/>
</dbReference>
<evidence type="ECO:0000313" key="7">
    <source>
        <dbReference type="EMBL" id="PWA76653.1"/>
    </source>
</evidence>
<dbReference type="CDD" id="cd02243">
    <property type="entry name" value="cupin_11S_legumin_C"/>
    <property type="match status" value="1"/>
</dbReference>
<dbReference type="InterPro" id="IPR006044">
    <property type="entry name" value="11S_seedstore_pln"/>
</dbReference>
<keyword evidence="2" id="KW-0758">Storage protein</keyword>
<keyword evidence="5" id="KW-0732">Signal</keyword>
<feature type="domain" description="Cupin type-1" evidence="6">
    <location>
        <begin position="296"/>
        <end position="419"/>
    </location>
</feature>
<evidence type="ECO:0000256" key="4">
    <source>
        <dbReference type="ARBA" id="ARBA00023157"/>
    </source>
</evidence>
<gene>
    <name evidence="7" type="ORF">CTI12_AA198080</name>
</gene>
<sequence>MSSNCLSRLVPLGLCFLVLFHSCLAQSSIPWQQQQSPRLRGQSSCQINRITAREPNRRVESEAGVSEFWDSFENDELECAGVEAVRHTINPKGLLLPYYPSTPELVYIVRGQGLQGTALPGCPETFETSFPSESGREQIFDKHQKVYRYKEGDILALPAGIVHWTYNDGDSPIVAIVLRDTSNVANQLDRNFRKFLVAGNVQNQQGQQGGRERQPRIAPVHHMGRPGQQEILQEVFNVEYNIVEQLVGQNDNRGLIVRAENFQVVFPGEQERQQSSPQDEFANVCASHLCSAQLSANIANPAFADVYNPRGGRVSSLNSHKLPVLDLLQLSAERGVLYKNAVLAPHYNLNAHSIMYVTSGSSRLQIVRNDGTPVFDDVVREGQLIVVPQDFAVLKKAEEQGSPEAVLMNSYEISREQAKELKYSRQEGVVLSPRSGSTMKMAKEAVLNALFG</sequence>
<comment type="similarity">
    <text evidence="1">Belongs to the 11S seed storage protein (globulins) family.</text>
</comment>
<dbReference type="InterPro" id="IPR014710">
    <property type="entry name" value="RmlC-like_jellyroll"/>
</dbReference>
<dbReference type="Gene3D" id="2.60.120.10">
    <property type="entry name" value="Jelly Rolls"/>
    <property type="match status" value="3"/>
</dbReference>
<name>A0A2U1NT06_ARTAN</name>
<evidence type="ECO:0000256" key="1">
    <source>
        <dbReference type="ARBA" id="ARBA00007178"/>
    </source>
</evidence>
<dbReference type="PANTHER" id="PTHR31189:SF76">
    <property type="entry name" value="11S GLOBULIN SUBUNIT BETA-LIKE"/>
    <property type="match status" value="1"/>
</dbReference>
<dbReference type="OrthoDB" id="1903982at2759"/>
<dbReference type="PRINTS" id="PR00439">
    <property type="entry name" value="11SGLOBULIN"/>
</dbReference>
<comment type="caution">
    <text evidence="7">The sequence shown here is derived from an EMBL/GenBank/DDBJ whole genome shotgun (WGS) entry which is preliminary data.</text>
</comment>
<keyword evidence="8" id="KW-1185">Reference proteome</keyword>
<dbReference type="SMART" id="SM00835">
    <property type="entry name" value="Cupin_1"/>
    <property type="match status" value="2"/>
</dbReference>
<dbReference type="GO" id="GO:0045735">
    <property type="term" value="F:nutrient reservoir activity"/>
    <property type="evidence" value="ECO:0007669"/>
    <property type="project" value="UniProtKB-KW"/>
</dbReference>
<evidence type="ECO:0000256" key="2">
    <source>
        <dbReference type="ARBA" id="ARBA00022761"/>
    </source>
</evidence>
<keyword evidence="4" id="KW-1015">Disulfide bond</keyword>
<evidence type="ECO:0000259" key="6">
    <source>
        <dbReference type="SMART" id="SM00835"/>
    </source>
</evidence>
<dbReference type="InterPro" id="IPR050253">
    <property type="entry name" value="Seed_Storage-Functional"/>
</dbReference>
<protein>
    <submittedName>
        <fullName evidence="7">11-S seed storage protein, conserved site-containing protein</fullName>
    </submittedName>
</protein>
<accession>A0A2U1NT06</accession>
<organism evidence="7 8">
    <name type="scientific">Artemisia annua</name>
    <name type="common">Sweet wormwood</name>
    <dbReference type="NCBI Taxonomy" id="35608"/>
    <lineage>
        <taxon>Eukaryota</taxon>
        <taxon>Viridiplantae</taxon>
        <taxon>Streptophyta</taxon>
        <taxon>Embryophyta</taxon>
        <taxon>Tracheophyta</taxon>
        <taxon>Spermatophyta</taxon>
        <taxon>Magnoliopsida</taxon>
        <taxon>eudicotyledons</taxon>
        <taxon>Gunneridae</taxon>
        <taxon>Pentapetalae</taxon>
        <taxon>asterids</taxon>
        <taxon>campanulids</taxon>
        <taxon>Asterales</taxon>
        <taxon>Asteraceae</taxon>
        <taxon>Asteroideae</taxon>
        <taxon>Anthemideae</taxon>
        <taxon>Artemisiinae</taxon>
        <taxon>Artemisia</taxon>
    </lineage>
</organism>
<dbReference type="EMBL" id="PKPP01002240">
    <property type="protein sequence ID" value="PWA76653.1"/>
    <property type="molecule type" value="Genomic_DNA"/>
</dbReference>
<dbReference type="PANTHER" id="PTHR31189">
    <property type="entry name" value="OS03G0336100 PROTEIN-RELATED"/>
    <property type="match status" value="1"/>
</dbReference>